<evidence type="ECO:0000313" key="2">
    <source>
        <dbReference type="Proteomes" id="UP001550603"/>
    </source>
</evidence>
<reference evidence="1 2" key="1">
    <citation type="submission" date="2024-06" db="EMBL/GenBank/DDBJ databases">
        <title>The Natural Products Discovery Center: Release of the First 8490 Sequenced Strains for Exploring Actinobacteria Biosynthetic Diversity.</title>
        <authorList>
            <person name="Kalkreuter E."/>
            <person name="Kautsar S.A."/>
            <person name="Yang D."/>
            <person name="Bader C.D."/>
            <person name="Teijaro C.N."/>
            <person name="Fluegel L."/>
            <person name="Davis C.M."/>
            <person name="Simpson J.R."/>
            <person name="Lauterbach L."/>
            <person name="Steele A.D."/>
            <person name="Gui C."/>
            <person name="Meng S."/>
            <person name="Li G."/>
            <person name="Viehrig K."/>
            <person name="Ye F."/>
            <person name="Su P."/>
            <person name="Kiefer A.F."/>
            <person name="Nichols A."/>
            <person name="Cepeda A.J."/>
            <person name="Yan W."/>
            <person name="Fan B."/>
            <person name="Jiang Y."/>
            <person name="Adhikari A."/>
            <person name="Zheng C.-J."/>
            <person name="Schuster L."/>
            <person name="Cowan T.M."/>
            <person name="Smanski M.J."/>
            <person name="Chevrette M.G."/>
            <person name="De Carvalho L.P.S."/>
            <person name="Shen B."/>
        </authorList>
    </citation>
    <scope>NUCLEOTIDE SEQUENCE [LARGE SCALE GENOMIC DNA]</scope>
    <source>
        <strain evidence="1 2">NPDC019583</strain>
    </source>
</reference>
<dbReference type="RefSeq" id="WP_051649004.1">
    <property type="nucleotide sequence ID" value="NZ_JBEYBN010000012.1"/>
</dbReference>
<accession>A0ABV2XSK6</accession>
<organism evidence="1 2">
    <name type="scientific">Streptomyces olindensis</name>
    <dbReference type="NCBI Taxonomy" id="358823"/>
    <lineage>
        <taxon>Bacteria</taxon>
        <taxon>Bacillati</taxon>
        <taxon>Actinomycetota</taxon>
        <taxon>Actinomycetes</taxon>
        <taxon>Kitasatosporales</taxon>
        <taxon>Streptomycetaceae</taxon>
        <taxon>Streptomyces</taxon>
    </lineage>
</organism>
<keyword evidence="2" id="KW-1185">Reference proteome</keyword>
<gene>
    <name evidence="1" type="ORF">ABZ568_11195</name>
</gene>
<dbReference type="Proteomes" id="UP001550603">
    <property type="component" value="Unassembled WGS sequence"/>
</dbReference>
<sequence>MASVYAWLLRAARDSLIAFGRIWVWIPPVESEEPLQGPPPGHPERLCPDVPLNAVEKEILRHFRDIDPPAPSRDP</sequence>
<proteinExistence type="predicted"/>
<protein>
    <submittedName>
        <fullName evidence="1">DUF6059 family protein</fullName>
    </submittedName>
</protein>
<evidence type="ECO:0000313" key="1">
    <source>
        <dbReference type="EMBL" id="MEU2266972.1"/>
    </source>
</evidence>
<dbReference type="InterPro" id="IPR045701">
    <property type="entry name" value="DUF6059"/>
</dbReference>
<dbReference type="EMBL" id="JBEYBN010000012">
    <property type="protein sequence ID" value="MEU2266972.1"/>
    <property type="molecule type" value="Genomic_DNA"/>
</dbReference>
<dbReference type="Pfam" id="PF19534">
    <property type="entry name" value="DUF6059"/>
    <property type="match status" value="1"/>
</dbReference>
<name>A0ABV2XSK6_9ACTN</name>
<comment type="caution">
    <text evidence="1">The sequence shown here is derived from an EMBL/GenBank/DDBJ whole genome shotgun (WGS) entry which is preliminary data.</text>
</comment>